<reference evidence="1 2" key="1">
    <citation type="submission" date="2015-06" db="EMBL/GenBank/DDBJ databases">
        <authorList>
            <person name="Ju K.-S."/>
            <person name="Doroghazi J.R."/>
            <person name="Metcalf W.W."/>
        </authorList>
    </citation>
    <scope>NUCLEOTIDE SEQUENCE [LARGE SCALE GENOMIC DNA]</scope>
    <source>
        <strain evidence="1 2">NRRL 3414</strain>
    </source>
</reference>
<organism evidence="1 2">
    <name type="scientific">Streptomyces viridochromogenes</name>
    <dbReference type="NCBI Taxonomy" id="1938"/>
    <lineage>
        <taxon>Bacteria</taxon>
        <taxon>Bacillati</taxon>
        <taxon>Actinomycetota</taxon>
        <taxon>Actinomycetes</taxon>
        <taxon>Kitasatosporales</taxon>
        <taxon>Streptomycetaceae</taxon>
        <taxon>Streptomyces</taxon>
    </lineage>
</organism>
<accession>A0A0J8CFH5</accession>
<dbReference type="PATRIC" id="fig|1938.3.peg.84"/>
<dbReference type="Proteomes" id="UP000037432">
    <property type="component" value="Unassembled WGS sequence"/>
</dbReference>
<sequence length="72" mass="8362">MDGRGVDVFWRSQMLVTDIRCRPRSGHREDQDTRITSYREEETTAVRSHTARLPSTRHGDAPLIVVRRVAAW</sequence>
<gene>
    <name evidence="1" type="ORF">ACM01_02460</name>
</gene>
<evidence type="ECO:0000313" key="2">
    <source>
        <dbReference type="Proteomes" id="UP000037432"/>
    </source>
</evidence>
<protein>
    <submittedName>
        <fullName evidence="1">Uncharacterized protein</fullName>
    </submittedName>
</protein>
<evidence type="ECO:0000313" key="1">
    <source>
        <dbReference type="EMBL" id="KMS76730.1"/>
    </source>
</evidence>
<proteinExistence type="predicted"/>
<name>A0A0J8CFH5_STRVR</name>
<dbReference type="AlphaFoldDB" id="A0A0J8CFH5"/>
<dbReference type="EMBL" id="LFNT01000002">
    <property type="protein sequence ID" value="KMS76730.1"/>
    <property type="molecule type" value="Genomic_DNA"/>
</dbReference>
<comment type="caution">
    <text evidence="1">The sequence shown here is derived from an EMBL/GenBank/DDBJ whole genome shotgun (WGS) entry which is preliminary data.</text>
</comment>